<evidence type="ECO:0000256" key="1">
    <source>
        <dbReference type="ARBA" id="ARBA00001927"/>
    </source>
</evidence>
<dbReference type="InterPro" id="IPR001080">
    <property type="entry name" value="3Fe4S_ferredoxin"/>
</dbReference>
<organism evidence="10 11">
    <name type="scientific">Streptomyces boncukensis</name>
    <dbReference type="NCBI Taxonomy" id="2711219"/>
    <lineage>
        <taxon>Bacteria</taxon>
        <taxon>Bacillati</taxon>
        <taxon>Actinomycetota</taxon>
        <taxon>Actinomycetes</taxon>
        <taxon>Kitasatosporales</taxon>
        <taxon>Streptomycetaceae</taxon>
        <taxon>Streptomyces</taxon>
    </lineage>
</organism>
<evidence type="ECO:0000256" key="3">
    <source>
        <dbReference type="ARBA" id="ARBA00022723"/>
    </source>
</evidence>
<evidence type="ECO:0000313" key="11">
    <source>
        <dbReference type="Proteomes" id="UP000477722"/>
    </source>
</evidence>
<accession>A0A6G4WWV5</accession>
<keyword evidence="6 8" id="KW-0411">Iron-sulfur</keyword>
<evidence type="ECO:0000256" key="7">
    <source>
        <dbReference type="ARBA" id="ARBA00023291"/>
    </source>
</evidence>
<dbReference type="Proteomes" id="UP000477722">
    <property type="component" value="Unassembled WGS sequence"/>
</dbReference>
<dbReference type="PANTHER" id="PTHR36923">
    <property type="entry name" value="FERREDOXIN"/>
    <property type="match status" value="1"/>
</dbReference>
<evidence type="ECO:0000313" key="10">
    <source>
        <dbReference type="EMBL" id="NGO69766.1"/>
    </source>
</evidence>
<dbReference type="InterPro" id="IPR051269">
    <property type="entry name" value="Fe-S_cluster_ET"/>
</dbReference>
<dbReference type="SUPFAM" id="SSF54862">
    <property type="entry name" value="4Fe-4S ferredoxins"/>
    <property type="match status" value="1"/>
</dbReference>
<evidence type="ECO:0000256" key="6">
    <source>
        <dbReference type="ARBA" id="ARBA00023014"/>
    </source>
</evidence>
<dbReference type="Pfam" id="PF06902">
    <property type="entry name" value="Fer4_19"/>
    <property type="match status" value="1"/>
</dbReference>
<dbReference type="GO" id="GO:0005506">
    <property type="term" value="F:iron ion binding"/>
    <property type="evidence" value="ECO:0007669"/>
    <property type="project" value="UniProtKB-UniRule"/>
</dbReference>
<evidence type="ECO:0000256" key="2">
    <source>
        <dbReference type="ARBA" id="ARBA00022448"/>
    </source>
</evidence>
<gene>
    <name evidence="10" type="ORF">G5C65_15655</name>
</gene>
<dbReference type="InterPro" id="IPR010693">
    <property type="entry name" value="Divergent_4Fe-4S_mono-cluster"/>
</dbReference>
<dbReference type="EMBL" id="JAAKZZ010000138">
    <property type="protein sequence ID" value="NGO69766.1"/>
    <property type="molecule type" value="Genomic_DNA"/>
</dbReference>
<name>A0A6G4WWV5_9ACTN</name>
<keyword evidence="11" id="KW-1185">Reference proteome</keyword>
<reference evidence="10 11" key="1">
    <citation type="submission" date="2020-02" db="EMBL/GenBank/DDBJ databases">
        <title>Whole-genome analyses of novel actinobacteria.</title>
        <authorList>
            <person name="Sahin N."/>
            <person name="Tatar D."/>
        </authorList>
    </citation>
    <scope>NUCLEOTIDE SEQUENCE [LARGE SCALE GENOMIC DNA]</scope>
    <source>
        <strain evidence="10 11">SB3404</strain>
    </source>
</reference>
<keyword evidence="4 8" id="KW-0249">Electron transport</keyword>
<evidence type="ECO:0000259" key="9">
    <source>
        <dbReference type="Pfam" id="PF06902"/>
    </source>
</evidence>
<sequence length="68" mass="6880">MTNATTRVTADREICVGAGMCALTAPAVFDQDDDGIVTVLAAEPDGDARAAARKAATLCPSGAVRVTE</sequence>
<dbReference type="PRINTS" id="PR00352">
    <property type="entry name" value="3FE4SFRDOXIN"/>
</dbReference>
<proteinExistence type="predicted"/>
<keyword evidence="7" id="KW-0003">3Fe-4S</keyword>
<comment type="cofactor">
    <cofactor evidence="1">
        <name>[3Fe-4S] cluster</name>
        <dbReference type="ChEBI" id="CHEBI:21137"/>
    </cofactor>
</comment>
<feature type="domain" description="Divergent 4Fe-4S mono-cluster" evidence="9">
    <location>
        <begin position="1"/>
        <end position="67"/>
    </location>
</feature>
<keyword evidence="3 8" id="KW-0479">Metal-binding</keyword>
<dbReference type="GO" id="GO:0009055">
    <property type="term" value="F:electron transfer activity"/>
    <property type="evidence" value="ECO:0007669"/>
    <property type="project" value="UniProtKB-UniRule"/>
</dbReference>
<dbReference type="GO" id="GO:0051538">
    <property type="term" value="F:3 iron, 4 sulfur cluster binding"/>
    <property type="evidence" value="ECO:0007669"/>
    <property type="project" value="UniProtKB-KW"/>
</dbReference>
<protein>
    <recommendedName>
        <fullName evidence="8">Ferredoxin</fullName>
    </recommendedName>
</protein>
<keyword evidence="2 8" id="KW-0813">Transport</keyword>
<dbReference type="PANTHER" id="PTHR36923:SF3">
    <property type="entry name" value="FERREDOXIN"/>
    <property type="match status" value="1"/>
</dbReference>
<dbReference type="Gene3D" id="3.30.70.20">
    <property type="match status" value="1"/>
</dbReference>
<evidence type="ECO:0000256" key="5">
    <source>
        <dbReference type="ARBA" id="ARBA00023004"/>
    </source>
</evidence>
<keyword evidence="5 8" id="KW-0408">Iron</keyword>
<dbReference type="RefSeq" id="WP_165299448.1">
    <property type="nucleotide sequence ID" value="NZ_JAAKZZ010000138.1"/>
</dbReference>
<comment type="caution">
    <text evidence="10">The sequence shown here is derived from an EMBL/GenBank/DDBJ whole genome shotgun (WGS) entry which is preliminary data.</text>
</comment>
<dbReference type="AlphaFoldDB" id="A0A6G4WWV5"/>
<evidence type="ECO:0000256" key="8">
    <source>
        <dbReference type="RuleBase" id="RU368020"/>
    </source>
</evidence>
<comment type="function">
    <text evidence="8">Ferredoxins are iron-sulfur proteins that transfer electrons in a wide variety of metabolic reactions.</text>
</comment>
<evidence type="ECO:0000256" key="4">
    <source>
        <dbReference type="ARBA" id="ARBA00022982"/>
    </source>
</evidence>